<name>A0A0A9S8S5_ARUDO</name>
<evidence type="ECO:0000313" key="1">
    <source>
        <dbReference type="EMBL" id="JAD44919.1"/>
    </source>
</evidence>
<reference evidence="1" key="2">
    <citation type="journal article" date="2015" name="Data Brief">
        <title>Shoot transcriptome of the giant reed, Arundo donax.</title>
        <authorList>
            <person name="Barrero R.A."/>
            <person name="Guerrero F.D."/>
            <person name="Moolhuijzen P."/>
            <person name="Goolsby J.A."/>
            <person name="Tidwell J."/>
            <person name="Bellgard S.E."/>
            <person name="Bellgard M.I."/>
        </authorList>
    </citation>
    <scope>NUCLEOTIDE SEQUENCE</scope>
    <source>
        <tissue evidence="1">Shoot tissue taken approximately 20 cm above the soil surface</tissue>
    </source>
</reference>
<reference evidence="1" key="1">
    <citation type="submission" date="2014-09" db="EMBL/GenBank/DDBJ databases">
        <authorList>
            <person name="Magalhaes I.L.F."/>
            <person name="Oliveira U."/>
            <person name="Santos F.R."/>
            <person name="Vidigal T.H.D.A."/>
            <person name="Brescovit A.D."/>
            <person name="Santos A.J."/>
        </authorList>
    </citation>
    <scope>NUCLEOTIDE SEQUENCE</scope>
    <source>
        <tissue evidence="1">Shoot tissue taken approximately 20 cm above the soil surface</tissue>
    </source>
</reference>
<dbReference type="AlphaFoldDB" id="A0A0A9S8S5"/>
<dbReference type="EMBL" id="GBRH01252976">
    <property type="protein sequence ID" value="JAD44919.1"/>
    <property type="molecule type" value="Transcribed_RNA"/>
</dbReference>
<organism evidence="1">
    <name type="scientific">Arundo donax</name>
    <name type="common">Giant reed</name>
    <name type="synonym">Donax arundinaceus</name>
    <dbReference type="NCBI Taxonomy" id="35708"/>
    <lineage>
        <taxon>Eukaryota</taxon>
        <taxon>Viridiplantae</taxon>
        <taxon>Streptophyta</taxon>
        <taxon>Embryophyta</taxon>
        <taxon>Tracheophyta</taxon>
        <taxon>Spermatophyta</taxon>
        <taxon>Magnoliopsida</taxon>
        <taxon>Liliopsida</taxon>
        <taxon>Poales</taxon>
        <taxon>Poaceae</taxon>
        <taxon>PACMAD clade</taxon>
        <taxon>Arundinoideae</taxon>
        <taxon>Arundineae</taxon>
        <taxon>Arundo</taxon>
    </lineage>
</organism>
<protein>
    <submittedName>
        <fullName evidence="1">Uncharacterized protein</fullName>
    </submittedName>
</protein>
<accession>A0A0A9S8S5</accession>
<proteinExistence type="predicted"/>
<sequence>MITVHTLFNLYVRYVIAIKLKY</sequence>